<gene>
    <name evidence="1" type="ORF">HUW51_17130</name>
</gene>
<dbReference type="Pfam" id="PF20459">
    <property type="entry name" value="DUF6712"/>
    <property type="match status" value="2"/>
</dbReference>
<protein>
    <submittedName>
        <fullName evidence="1">Uncharacterized protein</fullName>
    </submittedName>
</protein>
<dbReference type="Proteomes" id="UP000515237">
    <property type="component" value="Chromosome"/>
</dbReference>
<evidence type="ECO:0000313" key="1">
    <source>
        <dbReference type="EMBL" id="QNF34362.1"/>
    </source>
</evidence>
<proteinExistence type="predicted"/>
<organism evidence="1 2">
    <name type="scientific">Adhaeribacter swui</name>
    <dbReference type="NCBI Taxonomy" id="2086471"/>
    <lineage>
        <taxon>Bacteria</taxon>
        <taxon>Pseudomonadati</taxon>
        <taxon>Bacteroidota</taxon>
        <taxon>Cytophagia</taxon>
        <taxon>Cytophagales</taxon>
        <taxon>Hymenobacteraceae</taxon>
        <taxon>Adhaeribacter</taxon>
    </lineage>
</organism>
<dbReference type="KEGG" id="aswu:HUW51_17130"/>
<sequence length="338" mass="38716">MALIKSIEEFQKWVGVNESASLEAVMGDILLVEDEIISKYLGRNFMAELDQKYNEAPDSLTELEVKLIDKLQQAISNLAQESYLDLNQVQISDGGIHIESTGSRKTAFQWQINNLRKSFLRKGYNGLERALEVLEVNIDATEFATWAESSFATAFHQFFINTAREFSQEYNIYNSRLTYMHLLHILKKAESFFLEPVLGPELFYELKDQIKDRDLLPENKILLEEFIRPALAHLVVSQALAEEGFRLTPDGIELTFGRFDDLNKEKASDSASQLNRKIRNAHQDGQAYLVKLRNYLDAKSSATVYSSYYESPLYQPPGGPKNIVIRNTDPTAKTFRFF</sequence>
<dbReference type="RefSeq" id="WP_185270843.1">
    <property type="nucleotide sequence ID" value="NZ_CP055156.1"/>
</dbReference>
<dbReference type="InterPro" id="IPR046558">
    <property type="entry name" value="DUF6712"/>
</dbReference>
<dbReference type="EMBL" id="CP055156">
    <property type="protein sequence ID" value="QNF34362.1"/>
    <property type="molecule type" value="Genomic_DNA"/>
</dbReference>
<accession>A0A7G7GB28</accession>
<evidence type="ECO:0000313" key="2">
    <source>
        <dbReference type="Proteomes" id="UP000515237"/>
    </source>
</evidence>
<reference evidence="1 2" key="1">
    <citation type="journal article" date="2018" name="Int. J. Syst. Evol. Microbiol.">
        <title>Adhaeribacter swui sp. nov., isolated from wet mud.</title>
        <authorList>
            <person name="Kim D.U."/>
            <person name="Kim K.W."/>
            <person name="Kang M.S."/>
            <person name="Kim J.Y."/>
            <person name="Jang J.H."/>
            <person name="Kim M.K."/>
        </authorList>
    </citation>
    <scope>NUCLEOTIDE SEQUENCE [LARGE SCALE GENOMIC DNA]</scope>
    <source>
        <strain evidence="1 2">KCTC 52873</strain>
    </source>
</reference>
<name>A0A7G7GB28_9BACT</name>
<dbReference type="AlphaFoldDB" id="A0A7G7GB28"/>
<keyword evidence="2" id="KW-1185">Reference proteome</keyword>